<organism evidence="1">
    <name type="scientific">Sulfurisphaera javensis</name>
    <dbReference type="NCBI Taxonomy" id="2049879"/>
    <lineage>
        <taxon>Archaea</taxon>
        <taxon>Thermoproteota</taxon>
        <taxon>Thermoprotei</taxon>
        <taxon>Sulfolobales</taxon>
        <taxon>Sulfolobaceae</taxon>
        <taxon>Sulfurisphaera</taxon>
    </lineage>
</organism>
<gene>
    <name evidence="1" type="ORF">SJAV_23730</name>
</gene>
<dbReference type="AlphaFoldDB" id="A0AAT9GU65"/>
<proteinExistence type="predicted"/>
<evidence type="ECO:0008006" key="2">
    <source>
        <dbReference type="Google" id="ProtNLM"/>
    </source>
</evidence>
<dbReference type="Gene3D" id="3.40.140.10">
    <property type="entry name" value="Cytidine Deaminase, domain 2"/>
    <property type="match status" value="1"/>
</dbReference>
<dbReference type="KEGG" id="sjv:SJAV_23730"/>
<evidence type="ECO:0000313" key="1">
    <source>
        <dbReference type="EMBL" id="BFH74429.1"/>
    </source>
</evidence>
<dbReference type="EMBL" id="AP031322">
    <property type="protein sequence ID" value="BFH74429.1"/>
    <property type="molecule type" value="Genomic_DNA"/>
</dbReference>
<name>A0AAT9GU65_9CREN</name>
<reference evidence="1" key="1">
    <citation type="submission" date="2024-03" db="EMBL/GenBank/DDBJ databases">
        <title>Complete genome sequence of Sulfurisphaera javensis strain KD-1.</title>
        <authorList>
            <person name="Sakai H."/>
            <person name="Nur N."/>
            <person name="Suwanto A."/>
            <person name="Kurosawa N."/>
        </authorList>
    </citation>
    <scope>NUCLEOTIDE SEQUENCE</scope>
    <source>
        <strain evidence="1">KD-1</strain>
    </source>
</reference>
<sequence length="109" mass="12768">MKKEKIGLLLNDNSIVFLDNISNKENSFEIDAKIFYKYLPKLKAIIHTHNESCEPSIIDEVNMIYWNVPWIITSKKCIKAYTISSFRVFEIDINSLISKELKDLLMKLL</sequence>
<dbReference type="SUPFAM" id="SSF102712">
    <property type="entry name" value="JAB1/MPN domain"/>
    <property type="match status" value="1"/>
</dbReference>
<accession>A0AAT9GU65</accession>
<protein>
    <recommendedName>
        <fullName evidence="2">JAB domain-containing protein</fullName>
    </recommendedName>
</protein>